<organism evidence="2 3">
    <name type="scientific">Owenia fusiformis</name>
    <name type="common">Polychaete worm</name>
    <dbReference type="NCBI Taxonomy" id="6347"/>
    <lineage>
        <taxon>Eukaryota</taxon>
        <taxon>Metazoa</taxon>
        <taxon>Spiralia</taxon>
        <taxon>Lophotrochozoa</taxon>
        <taxon>Annelida</taxon>
        <taxon>Polychaeta</taxon>
        <taxon>Sedentaria</taxon>
        <taxon>Canalipalpata</taxon>
        <taxon>Sabellida</taxon>
        <taxon>Oweniida</taxon>
        <taxon>Oweniidae</taxon>
        <taxon>Owenia</taxon>
    </lineage>
</organism>
<dbReference type="AlphaFoldDB" id="A0A8J1UHR9"/>
<feature type="non-terminal residue" evidence="2">
    <location>
        <position position="1"/>
    </location>
</feature>
<dbReference type="PANTHER" id="PTHR10605">
    <property type="entry name" value="HEPARAN SULFATE SULFOTRANSFERASE"/>
    <property type="match status" value="1"/>
</dbReference>
<dbReference type="Proteomes" id="UP000749559">
    <property type="component" value="Unassembled WGS sequence"/>
</dbReference>
<evidence type="ECO:0000256" key="1">
    <source>
        <dbReference type="ARBA" id="ARBA00022679"/>
    </source>
</evidence>
<accession>A0A8J1UHR9</accession>
<gene>
    <name evidence="2" type="ORF">OFUS_LOCUS13677</name>
</gene>
<dbReference type="GO" id="GO:0008467">
    <property type="term" value="F:[heparan sulfate]-glucosamine 3-sulfotransferase activity"/>
    <property type="evidence" value="ECO:0007669"/>
    <property type="project" value="TreeGrafter"/>
</dbReference>
<dbReference type="Gene3D" id="3.40.50.300">
    <property type="entry name" value="P-loop containing nucleotide triphosphate hydrolases"/>
    <property type="match status" value="1"/>
</dbReference>
<keyword evidence="1" id="KW-0808">Transferase</keyword>
<dbReference type="InterPro" id="IPR037359">
    <property type="entry name" value="NST/OST"/>
</dbReference>
<name>A0A8J1UHR9_OWEFU</name>
<dbReference type="PANTHER" id="PTHR10605:SF72">
    <property type="entry name" value="HEPARAN SULFATE 3-O SULFOTRANSFERASE-B, ISOFORM A"/>
    <property type="match status" value="1"/>
</dbReference>
<sequence length="415" mass="48996">SMYVVQICQCRKKNNSHYITFEHHYRKHKLKTIMRKQSVIKTICVLSLCALYCYTLWHQHKTTTKDLKKKAVDLDGSEEIADSDTRTLTYNDIESEYSNMYDNAIDGGIQHVETWRNKQVKDSTQKDEYSQNEDLMQANSKKNLSSYDRLNATMKSRLPRFILGGVKKCGTGTLMTFGNRHPQIIRSQLGGFFVELVSFSQGTQWYYNKMVVPTKDHVVLERCNGCYDTLQAPWRLTETLGHDVYIIWMVRDPMERLESEIAQQISNKENQFTPENILYKSKENITHNQIIRRGLYDIFLQHWLHYLPLDHFLFIETSDFIKKPWVELNRLESFMNLTRFFNEDMFIPGDGRKDFYCIRNTNLTSKGEVKCMGDGKGREHPKIDTETAEILEKFYLPHSKAFFEKMQHSYKWRGT</sequence>
<keyword evidence="3" id="KW-1185">Reference proteome</keyword>
<evidence type="ECO:0000313" key="3">
    <source>
        <dbReference type="Proteomes" id="UP000749559"/>
    </source>
</evidence>
<dbReference type="EMBL" id="CAIIXF020000007">
    <property type="protein sequence ID" value="CAH1788075.1"/>
    <property type="molecule type" value="Genomic_DNA"/>
</dbReference>
<reference evidence="2" key="1">
    <citation type="submission" date="2022-03" db="EMBL/GenBank/DDBJ databases">
        <authorList>
            <person name="Martin C."/>
        </authorList>
    </citation>
    <scope>NUCLEOTIDE SEQUENCE</scope>
</reference>
<dbReference type="SUPFAM" id="SSF52540">
    <property type="entry name" value="P-loop containing nucleoside triphosphate hydrolases"/>
    <property type="match status" value="1"/>
</dbReference>
<protein>
    <recommendedName>
        <fullName evidence="4">Sulfotransferase domain-containing protein</fullName>
    </recommendedName>
</protein>
<evidence type="ECO:0000313" key="2">
    <source>
        <dbReference type="EMBL" id="CAH1788075.1"/>
    </source>
</evidence>
<evidence type="ECO:0008006" key="4">
    <source>
        <dbReference type="Google" id="ProtNLM"/>
    </source>
</evidence>
<dbReference type="InterPro" id="IPR027417">
    <property type="entry name" value="P-loop_NTPase"/>
</dbReference>
<proteinExistence type="predicted"/>
<comment type="caution">
    <text evidence="2">The sequence shown here is derived from an EMBL/GenBank/DDBJ whole genome shotgun (WGS) entry which is preliminary data.</text>
</comment>
<dbReference type="OrthoDB" id="10109570at2759"/>